<accession>A0A8X6F455</accession>
<evidence type="ECO:0000313" key="3">
    <source>
        <dbReference type="Proteomes" id="UP000887116"/>
    </source>
</evidence>
<evidence type="ECO:0000259" key="1">
    <source>
        <dbReference type="Pfam" id="PF17919"/>
    </source>
</evidence>
<dbReference type="InterPro" id="IPR043502">
    <property type="entry name" value="DNA/RNA_pol_sf"/>
</dbReference>
<proteinExistence type="predicted"/>
<keyword evidence="3" id="KW-1185">Reference proteome</keyword>
<sequence length="220" mass="24537">MCCFHQTFWICWEEPGVKRIHWAQSSQDLRGDSGSLDETEVSSGILLEKAQENIEDSQGNITSCWNEVGTIGTKDEEVIAQMDKGSMVADSFRSEQECCAALALAWKHANEGKGNYYEVTSLATPEANLPFQVHCDASDYGVGCCLTQQDTDGVYRPIAFASQKFTATQKNWGYTFTLRSPLARFFFFGDKHFNMATPHPTQQEIAVRQVITVTLLVNGI</sequence>
<name>A0A8X6F455_TRICU</name>
<organism evidence="2 3">
    <name type="scientific">Trichonephila clavata</name>
    <name type="common">Joro spider</name>
    <name type="synonym">Nephila clavata</name>
    <dbReference type="NCBI Taxonomy" id="2740835"/>
    <lineage>
        <taxon>Eukaryota</taxon>
        <taxon>Metazoa</taxon>
        <taxon>Ecdysozoa</taxon>
        <taxon>Arthropoda</taxon>
        <taxon>Chelicerata</taxon>
        <taxon>Arachnida</taxon>
        <taxon>Araneae</taxon>
        <taxon>Araneomorphae</taxon>
        <taxon>Entelegynae</taxon>
        <taxon>Araneoidea</taxon>
        <taxon>Nephilidae</taxon>
        <taxon>Trichonephila</taxon>
    </lineage>
</organism>
<evidence type="ECO:0000313" key="2">
    <source>
        <dbReference type="EMBL" id="GFQ69131.1"/>
    </source>
</evidence>
<dbReference type="InterPro" id="IPR041577">
    <property type="entry name" value="RT_RNaseH_2"/>
</dbReference>
<reference evidence="2" key="1">
    <citation type="submission" date="2020-07" db="EMBL/GenBank/DDBJ databases">
        <title>Multicomponent nature underlies the extraordinary mechanical properties of spider dragline silk.</title>
        <authorList>
            <person name="Kono N."/>
            <person name="Nakamura H."/>
            <person name="Mori M."/>
            <person name="Yoshida Y."/>
            <person name="Ohtoshi R."/>
            <person name="Malay A.D."/>
            <person name="Moran D.A.P."/>
            <person name="Tomita M."/>
            <person name="Numata K."/>
            <person name="Arakawa K."/>
        </authorList>
    </citation>
    <scope>NUCLEOTIDE SEQUENCE</scope>
</reference>
<dbReference type="GO" id="GO:0071897">
    <property type="term" value="P:DNA biosynthetic process"/>
    <property type="evidence" value="ECO:0007669"/>
    <property type="project" value="UniProtKB-ARBA"/>
</dbReference>
<dbReference type="Proteomes" id="UP000887116">
    <property type="component" value="Unassembled WGS sequence"/>
</dbReference>
<dbReference type="OrthoDB" id="6430458at2759"/>
<dbReference type="Pfam" id="PF17919">
    <property type="entry name" value="RT_RNaseH_2"/>
    <property type="match status" value="1"/>
</dbReference>
<dbReference type="PANTHER" id="PTHR34072">
    <property type="entry name" value="ENZYMATIC POLYPROTEIN-RELATED"/>
    <property type="match status" value="1"/>
</dbReference>
<protein>
    <recommendedName>
        <fullName evidence="1">Reverse transcriptase/retrotransposon-derived protein RNase H-like domain-containing protein</fullName>
    </recommendedName>
</protein>
<dbReference type="SUPFAM" id="SSF56672">
    <property type="entry name" value="DNA/RNA polymerases"/>
    <property type="match status" value="1"/>
</dbReference>
<dbReference type="AlphaFoldDB" id="A0A8X6F455"/>
<feature type="domain" description="Reverse transcriptase/retrotransposon-derived protein RNase H-like" evidence="1">
    <location>
        <begin position="120"/>
        <end position="173"/>
    </location>
</feature>
<comment type="caution">
    <text evidence="2">The sequence shown here is derived from an EMBL/GenBank/DDBJ whole genome shotgun (WGS) entry which is preliminary data.</text>
</comment>
<dbReference type="EMBL" id="BMAO01030612">
    <property type="protein sequence ID" value="GFQ69131.1"/>
    <property type="molecule type" value="Genomic_DNA"/>
</dbReference>
<gene>
    <name evidence="2" type="primary">AVEN_58901_1</name>
    <name evidence="2" type="ORF">TNCT_159911</name>
</gene>